<dbReference type="Pfam" id="PF02502">
    <property type="entry name" value="LacAB_rpiB"/>
    <property type="match status" value="1"/>
</dbReference>
<dbReference type="PANTHER" id="PTHR43732">
    <property type="entry name" value="RIBOSE 5-PHOSPHATE ISOMERASE-RELATED"/>
    <property type="match status" value="1"/>
</dbReference>
<keyword evidence="4" id="KW-1185">Reference proteome</keyword>
<dbReference type="EC" id="5.3.1.6" evidence="3"/>
<name>A0ABU2N216_9PSEU</name>
<proteinExistence type="inferred from homology"/>
<comment type="similarity">
    <text evidence="1">Belongs to the LacAB/RpiB family.</text>
</comment>
<evidence type="ECO:0000313" key="3">
    <source>
        <dbReference type="EMBL" id="MDT0347951.1"/>
    </source>
</evidence>
<dbReference type="PIRSF" id="PIRSF005384">
    <property type="entry name" value="RpiB_LacA_B"/>
    <property type="match status" value="1"/>
</dbReference>
<protein>
    <submittedName>
        <fullName evidence="3">Ribose-5-phosphate isomerase</fullName>
        <ecNumber evidence="3">5.3.1.6</ecNumber>
    </submittedName>
</protein>
<sequence>MADTLRIVVGSDCAGIRYKDVLADQLRNDDRVSEVIDVGRDIDEDTHYPHIAVAAARLIQEGKADRALLVCGTGLGVAISANKVPGIRAVTAHDSFSVERAVLSNDAQVLCMGERVVGLEVAKRLAREWLDYRFDPQSSSAPKVAAIGEYERTHEEPEISEDEAKLLADAALRAS</sequence>
<dbReference type="Gene3D" id="3.40.1400.10">
    <property type="entry name" value="Sugar-phosphate isomerase, RpiB/LacA/LacB"/>
    <property type="match status" value="1"/>
</dbReference>
<dbReference type="NCBIfam" id="TIGR02133">
    <property type="entry name" value="RPI_actino"/>
    <property type="match status" value="1"/>
</dbReference>
<evidence type="ECO:0000313" key="4">
    <source>
        <dbReference type="Proteomes" id="UP001183202"/>
    </source>
</evidence>
<evidence type="ECO:0000256" key="2">
    <source>
        <dbReference type="ARBA" id="ARBA00023235"/>
    </source>
</evidence>
<keyword evidence="2 3" id="KW-0413">Isomerase</keyword>
<dbReference type="NCBIfam" id="NF004051">
    <property type="entry name" value="PRK05571.1"/>
    <property type="match status" value="1"/>
</dbReference>
<dbReference type="InterPro" id="IPR051812">
    <property type="entry name" value="SPI_LacAB/RpiB"/>
</dbReference>
<dbReference type="GO" id="GO:0004751">
    <property type="term" value="F:ribose-5-phosphate isomerase activity"/>
    <property type="evidence" value="ECO:0007669"/>
    <property type="project" value="UniProtKB-EC"/>
</dbReference>
<reference evidence="4" key="1">
    <citation type="submission" date="2023-07" db="EMBL/GenBank/DDBJ databases">
        <title>30 novel species of actinomycetes from the DSMZ collection.</title>
        <authorList>
            <person name="Nouioui I."/>
        </authorList>
    </citation>
    <scope>NUCLEOTIDE SEQUENCE [LARGE SCALE GENOMIC DNA]</scope>
    <source>
        <strain evidence="4">DSM 45834</strain>
    </source>
</reference>
<dbReference type="NCBIfam" id="TIGR00689">
    <property type="entry name" value="rpiB_lacA_lacB"/>
    <property type="match status" value="1"/>
</dbReference>
<dbReference type="SUPFAM" id="SSF89623">
    <property type="entry name" value="Ribose/Galactose isomerase RpiB/AlsB"/>
    <property type="match status" value="1"/>
</dbReference>
<dbReference type="Proteomes" id="UP001183202">
    <property type="component" value="Unassembled WGS sequence"/>
</dbReference>
<accession>A0ABU2N216</accession>
<dbReference type="RefSeq" id="WP_311553851.1">
    <property type="nucleotide sequence ID" value="NZ_JAVREJ010000001.1"/>
</dbReference>
<evidence type="ECO:0000256" key="1">
    <source>
        <dbReference type="ARBA" id="ARBA00008754"/>
    </source>
</evidence>
<dbReference type="EMBL" id="JAVREJ010000001">
    <property type="protein sequence ID" value="MDT0347951.1"/>
    <property type="molecule type" value="Genomic_DNA"/>
</dbReference>
<gene>
    <name evidence="3" type="ORF">RM445_00240</name>
</gene>
<comment type="caution">
    <text evidence="3">The sequence shown here is derived from an EMBL/GenBank/DDBJ whole genome shotgun (WGS) entry which is preliminary data.</text>
</comment>
<organism evidence="3 4">
    <name type="scientific">Pseudonocardia charpentierae</name>
    <dbReference type="NCBI Taxonomy" id="3075545"/>
    <lineage>
        <taxon>Bacteria</taxon>
        <taxon>Bacillati</taxon>
        <taxon>Actinomycetota</taxon>
        <taxon>Actinomycetes</taxon>
        <taxon>Pseudonocardiales</taxon>
        <taxon>Pseudonocardiaceae</taxon>
        <taxon>Pseudonocardia</taxon>
    </lineage>
</organism>
<dbReference type="InterPro" id="IPR003500">
    <property type="entry name" value="RpiB_LacA_LacB"/>
</dbReference>
<dbReference type="InterPro" id="IPR036569">
    <property type="entry name" value="RpiB_LacA_LacB_sf"/>
</dbReference>
<dbReference type="PANTHER" id="PTHR43732:SF1">
    <property type="entry name" value="RIBOSE 5-PHOSPHATE ISOMERASE"/>
    <property type="match status" value="1"/>
</dbReference>
<dbReference type="InterPro" id="IPR011860">
    <property type="entry name" value="Rib-5-P_Isoase_Actino"/>
</dbReference>